<comment type="subcellular location">
    <subcellularLocation>
        <location evidence="1">Cytoplasm</location>
    </subcellularLocation>
</comment>
<feature type="repeat" description="WD" evidence="5">
    <location>
        <begin position="409"/>
        <end position="443"/>
    </location>
</feature>
<keyword evidence="3 5" id="KW-0853">WD repeat</keyword>
<dbReference type="VEuPathDB" id="CryptoDB:Cvel_5313"/>
<dbReference type="InterPro" id="IPR036322">
    <property type="entry name" value="WD40_repeat_dom_sf"/>
</dbReference>
<gene>
    <name evidence="6" type="ORF">Cvel_5313</name>
</gene>
<dbReference type="GO" id="GO:0005868">
    <property type="term" value="C:cytoplasmic dynein complex"/>
    <property type="evidence" value="ECO:0007669"/>
    <property type="project" value="TreeGrafter"/>
</dbReference>
<sequence length="578" mass="61316">MKVHNVAIQASKLKDADAQTSPYEFLKPLKKSDEELLPFIKAVGPRMLVELALASRQGADVFEKYEPMWDEINEDIFLSYELLLRPKNQAGSPTRFMGAKRAELANAAVAALSWNAGGSTIAAAYGLPDMLGWCDTVMPVCVWNIFRRRRHGQDPSEGLLPDLTVEVNGFATCLAFHPEKPAVLAGGTYSGEVCLWDVSNETEPLVCASAIEEVLHKEAVTAVRWVTADLAPGSSKDDFRLASLSGSGRVLLWDCVGTKLGGSNSANELNFPVKGFSFKLSKKQSVFGGLSLAFSPKDPTLFAAGSEVGVLLRGHRPPLPPRLVKPDPAKILQKQPPEGLVWKLPALAILDNIGAGPGAASLQKAKGEIQAHVEKFCALNAIKEVTPPVFIRSAPPTDALYPPAKTAELEPHGGPVTTLSFSPFHRKLLLSGGADGAVKVFDVLQARPLFCLFPPVPSLGDAAISAAAFSTARPLVFACAAKGGGAFLFDLMQSKHQPVAALPVGNPRETGGVSCLAFNPVGKFGLLGVGTGRGRILIFRLPHKLTGSRNGESREVARLLKDSGAVVTSSGGNAGGKR</sequence>
<dbReference type="PANTHER" id="PTHR12442:SF26">
    <property type="entry name" value="CYTOPLASMIC DYNEIN 2 INTERMEDIATE CHAIN 2"/>
    <property type="match status" value="1"/>
</dbReference>
<dbReference type="PANTHER" id="PTHR12442">
    <property type="entry name" value="DYNEIN INTERMEDIATE CHAIN"/>
    <property type="match status" value="1"/>
</dbReference>
<accession>A0A0G4GWU8</accession>
<dbReference type="Pfam" id="PF00400">
    <property type="entry name" value="WD40"/>
    <property type="match status" value="1"/>
</dbReference>
<keyword evidence="4" id="KW-0677">Repeat</keyword>
<dbReference type="SMART" id="SM00320">
    <property type="entry name" value="WD40"/>
    <property type="match status" value="5"/>
</dbReference>
<name>A0A0G4GWU8_9ALVE</name>
<dbReference type="GO" id="GO:0042073">
    <property type="term" value="P:intraciliary transport"/>
    <property type="evidence" value="ECO:0007669"/>
    <property type="project" value="TreeGrafter"/>
</dbReference>
<dbReference type="EMBL" id="CDMZ01001624">
    <property type="protein sequence ID" value="CEM35325.1"/>
    <property type="molecule type" value="Genomic_DNA"/>
</dbReference>
<dbReference type="PROSITE" id="PS50294">
    <property type="entry name" value="WD_REPEATS_REGION"/>
    <property type="match status" value="1"/>
</dbReference>
<dbReference type="InterPro" id="IPR050687">
    <property type="entry name" value="Dynein_IC"/>
</dbReference>
<dbReference type="PROSITE" id="PS50082">
    <property type="entry name" value="WD_REPEATS_2"/>
    <property type="match status" value="1"/>
</dbReference>
<keyword evidence="2" id="KW-0963">Cytoplasm</keyword>
<evidence type="ECO:0000256" key="3">
    <source>
        <dbReference type="ARBA" id="ARBA00022574"/>
    </source>
</evidence>
<dbReference type="InterPro" id="IPR015943">
    <property type="entry name" value="WD40/YVTN_repeat-like_dom_sf"/>
</dbReference>
<dbReference type="GO" id="GO:0045503">
    <property type="term" value="F:dynein light chain binding"/>
    <property type="evidence" value="ECO:0007669"/>
    <property type="project" value="TreeGrafter"/>
</dbReference>
<dbReference type="Gene3D" id="2.130.10.10">
    <property type="entry name" value="YVTN repeat-like/Quinoprotein amine dehydrogenase"/>
    <property type="match status" value="2"/>
</dbReference>
<dbReference type="SUPFAM" id="SSF50978">
    <property type="entry name" value="WD40 repeat-like"/>
    <property type="match status" value="1"/>
</dbReference>
<dbReference type="GO" id="GO:0097014">
    <property type="term" value="C:ciliary plasm"/>
    <property type="evidence" value="ECO:0007669"/>
    <property type="project" value="TreeGrafter"/>
</dbReference>
<dbReference type="AlphaFoldDB" id="A0A0G4GWU8"/>
<evidence type="ECO:0000256" key="4">
    <source>
        <dbReference type="ARBA" id="ARBA00022737"/>
    </source>
</evidence>
<evidence type="ECO:0000256" key="1">
    <source>
        <dbReference type="ARBA" id="ARBA00004496"/>
    </source>
</evidence>
<dbReference type="InterPro" id="IPR001680">
    <property type="entry name" value="WD40_rpt"/>
</dbReference>
<proteinExistence type="predicted"/>
<evidence type="ECO:0000256" key="5">
    <source>
        <dbReference type="PROSITE-ProRule" id="PRU00221"/>
    </source>
</evidence>
<dbReference type="GO" id="GO:0045504">
    <property type="term" value="F:dynein heavy chain binding"/>
    <property type="evidence" value="ECO:0007669"/>
    <property type="project" value="TreeGrafter"/>
</dbReference>
<reference evidence="6" key="1">
    <citation type="submission" date="2014-11" db="EMBL/GenBank/DDBJ databases">
        <authorList>
            <person name="Otto D Thomas"/>
            <person name="Naeem Raeece"/>
        </authorList>
    </citation>
    <scope>NUCLEOTIDE SEQUENCE</scope>
</reference>
<protein>
    <submittedName>
        <fullName evidence="6">Uncharacterized protein</fullName>
    </submittedName>
</protein>
<evidence type="ECO:0000313" key="6">
    <source>
        <dbReference type="EMBL" id="CEM35325.1"/>
    </source>
</evidence>
<organism evidence="6">
    <name type="scientific">Chromera velia CCMP2878</name>
    <dbReference type="NCBI Taxonomy" id="1169474"/>
    <lineage>
        <taxon>Eukaryota</taxon>
        <taxon>Sar</taxon>
        <taxon>Alveolata</taxon>
        <taxon>Colpodellida</taxon>
        <taxon>Chromeraceae</taxon>
        <taxon>Chromera</taxon>
    </lineage>
</organism>
<evidence type="ECO:0000256" key="2">
    <source>
        <dbReference type="ARBA" id="ARBA00022490"/>
    </source>
</evidence>